<name>A0A095T179_9GAMM</name>
<gene>
    <name evidence="5" type="ORF">HA49_19895</name>
</gene>
<dbReference type="PANTHER" id="PTHR43212">
    <property type="entry name" value="QUERCETIN 2,3-DIOXYGENASE"/>
    <property type="match status" value="1"/>
</dbReference>
<dbReference type="EMBL" id="JPKR02000003">
    <property type="protein sequence ID" value="KGD70686.1"/>
    <property type="molecule type" value="Genomic_DNA"/>
</dbReference>
<dbReference type="RefSeq" id="WP_038023366.1">
    <property type="nucleotide sequence ID" value="NZ_JPKR02000003.1"/>
</dbReference>
<evidence type="ECO:0000259" key="4">
    <source>
        <dbReference type="Pfam" id="PF17954"/>
    </source>
</evidence>
<feature type="domain" description="Quercetin 2,3-dioxygenase C-terminal cupin" evidence="4">
    <location>
        <begin position="143"/>
        <end position="230"/>
    </location>
</feature>
<evidence type="ECO:0000313" key="5">
    <source>
        <dbReference type="EMBL" id="KGD70686.1"/>
    </source>
</evidence>
<evidence type="ECO:0000313" key="6">
    <source>
        <dbReference type="Proteomes" id="UP000029577"/>
    </source>
</evidence>
<organism evidence="5 6">
    <name type="scientific">Tatumella morbirosei</name>
    <dbReference type="NCBI Taxonomy" id="642227"/>
    <lineage>
        <taxon>Bacteria</taxon>
        <taxon>Pseudomonadati</taxon>
        <taxon>Pseudomonadota</taxon>
        <taxon>Gammaproteobacteria</taxon>
        <taxon>Enterobacterales</taxon>
        <taxon>Erwiniaceae</taxon>
        <taxon>Tatumella</taxon>
    </lineage>
</organism>
<reference evidence="5" key="1">
    <citation type="submission" date="2014-12" db="EMBL/GenBank/DDBJ databases">
        <title>The draft genome of the Tatumella morbirosei type strain, LMG23360T isolated from pineapple rot.</title>
        <authorList>
            <person name="Smits T.H."/>
            <person name="Palmer M."/>
            <person name="Venter S.N."/>
            <person name="Duffy B."/>
            <person name="Steenkamp E.T."/>
            <person name="Chan W.Y."/>
            <person name="Coutinho T.A."/>
            <person name="Coetzee M.P."/>
            <person name="De Maayer P."/>
        </authorList>
    </citation>
    <scope>NUCLEOTIDE SEQUENCE [LARGE SCALE GENOMIC DNA]</scope>
    <source>
        <strain evidence="5">LMG 23360</strain>
    </source>
</reference>
<keyword evidence="6" id="KW-1185">Reference proteome</keyword>
<dbReference type="Pfam" id="PF17954">
    <property type="entry name" value="Pirin_C_2"/>
    <property type="match status" value="1"/>
</dbReference>
<dbReference type="PANTHER" id="PTHR43212:SF2">
    <property type="entry name" value="PIRIN-LIKE PROTEIN YHAK"/>
    <property type="match status" value="1"/>
</dbReference>
<feature type="domain" description="Pirin N-terminal" evidence="3">
    <location>
        <begin position="6"/>
        <end position="119"/>
    </location>
</feature>
<dbReference type="InterPro" id="IPR014710">
    <property type="entry name" value="RmlC-like_jellyroll"/>
</dbReference>
<dbReference type="Gene3D" id="2.60.120.10">
    <property type="entry name" value="Jelly Rolls"/>
    <property type="match status" value="2"/>
</dbReference>
<dbReference type="eggNOG" id="COG1741">
    <property type="taxonomic scope" value="Bacteria"/>
</dbReference>
<comment type="similarity">
    <text evidence="1 2">Belongs to the pirin family.</text>
</comment>
<dbReference type="InterPro" id="IPR012093">
    <property type="entry name" value="Pirin"/>
</dbReference>
<proteinExistence type="inferred from homology"/>
<dbReference type="Pfam" id="PF02678">
    <property type="entry name" value="Pirin"/>
    <property type="match status" value="1"/>
</dbReference>
<dbReference type="InterPro" id="IPR011051">
    <property type="entry name" value="RmlC_Cupin_sf"/>
</dbReference>
<dbReference type="OrthoDB" id="9780903at2"/>
<dbReference type="InterPro" id="IPR041602">
    <property type="entry name" value="Quercetinase_C"/>
</dbReference>
<dbReference type="SUPFAM" id="SSF51182">
    <property type="entry name" value="RmlC-like cupins"/>
    <property type="match status" value="1"/>
</dbReference>
<protein>
    <submittedName>
        <fullName evidence="5">Pirin</fullName>
    </submittedName>
</protein>
<sequence length="238" mass="26207">MLTLRSAEKCGTADYGWLKARYSFSFGHYFDPALMGFGYLQVLNQEVLAAGSTFQPRSFPKVDVLNIILQGEAEYRSNDGQISRATEGEALLLSASDNSICQESNPCKMRPLVRLQLWLNACPQQSAPAMQHRTLPCDEQCVLIASPEGENGSLQLRQQVWVYQINCREGQSLPFRLKGSRCYLQSVHGELTLAGKEDALALTCGDGALIRDESEIQITAATDGKLLIIDSKESLQAA</sequence>
<dbReference type="InterPro" id="IPR003829">
    <property type="entry name" value="Pirin_N_dom"/>
</dbReference>
<accession>A0A095T179</accession>
<evidence type="ECO:0000256" key="2">
    <source>
        <dbReference type="RuleBase" id="RU003457"/>
    </source>
</evidence>
<evidence type="ECO:0000259" key="3">
    <source>
        <dbReference type="Pfam" id="PF02678"/>
    </source>
</evidence>
<evidence type="ECO:0000256" key="1">
    <source>
        <dbReference type="ARBA" id="ARBA00008416"/>
    </source>
</evidence>
<dbReference type="Proteomes" id="UP000029577">
    <property type="component" value="Unassembled WGS sequence"/>
</dbReference>
<comment type="caution">
    <text evidence="5">The sequence shown here is derived from an EMBL/GenBank/DDBJ whole genome shotgun (WGS) entry which is preliminary data.</text>
</comment>
<dbReference type="AlphaFoldDB" id="A0A095T179"/>